<dbReference type="Pfam" id="PF21810">
    <property type="entry name" value="DUF6880"/>
    <property type="match status" value="1"/>
</dbReference>
<dbReference type="EMBL" id="JAOTJD010000028">
    <property type="protein sequence ID" value="MFD3265173.1"/>
    <property type="molecule type" value="Genomic_DNA"/>
</dbReference>
<keyword evidence="2" id="KW-1185">Reference proteome</keyword>
<sequence>MKRPGSRKTVTAANLADLGAERLAEILLEVAEAQPTIKRRLRMELAGEVGPEDLATEIAKRLTAIETRRSRVHWRKYKEFVRDLSLQRAMITGKMAEKKPALALEFLWRFLDMAEGVLRLTKDEKGEVEAVFLAAVEDLGPIAVSARGSTTALAERAFQALETDEDEIFVRLVEIILPALDAEGIARLRQLLEAAIAQRGRPKPALRTAVQTLADAQGDVDGFIATITASEALQPWTGAQIASRLTAAGRAPEALAALKRSAPPAFADVARSQARVVASAPSLKAWEDAYLDALEADGQAQVAQAVRWTAFEQRLSADRLRAYLKRLPDFDDVVAEDKAMAFVATFKSFPAALRFLLAWPAASQAAALVLARSEEIDGDDYEGVEAAALALEGRYPLAASLLYRAMITRSLRFNRRDRFADAERWIADLGALAPQIAEFGEFETHSDFVGRMGRHPQA</sequence>
<proteinExistence type="predicted"/>
<name>A0ABW6CS70_9CAUL</name>
<organism evidence="1 2">
    <name type="scientific">Phenylobacterium ferrooxidans</name>
    <dbReference type="NCBI Taxonomy" id="2982689"/>
    <lineage>
        <taxon>Bacteria</taxon>
        <taxon>Pseudomonadati</taxon>
        <taxon>Pseudomonadota</taxon>
        <taxon>Alphaproteobacteria</taxon>
        <taxon>Caulobacterales</taxon>
        <taxon>Caulobacteraceae</taxon>
        <taxon>Phenylobacterium</taxon>
    </lineage>
</organism>
<protein>
    <submittedName>
        <fullName evidence="1">Uncharacterized protein</fullName>
    </submittedName>
</protein>
<evidence type="ECO:0000313" key="1">
    <source>
        <dbReference type="EMBL" id="MFD3265173.1"/>
    </source>
</evidence>
<gene>
    <name evidence="1" type="ORF">OCL97_14535</name>
</gene>
<evidence type="ECO:0000313" key="2">
    <source>
        <dbReference type="Proteomes" id="UP001598130"/>
    </source>
</evidence>
<dbReference type="Proteomes" id="UP001598130">
    <property type="component" value="Unassembled WGS sequence"/>
</dbReference>
<reference evidence="1 2" key="1">
    <citation type="submission" date="2022-09" db="EMBL/GenBank/DDBJ databases">
        <title>New species of Phenylobacterium.</title>
        <authorList>
            <person name="Mieszkin S."/>
        </authorList>
    </citation>
    <scope>NUCLEOTIDE SEQUENCE [LARGE SCALE GENOMIC DNA]</scope>
    <source>
        <strain evidence="1 2">HK31-G</strain>
    </source>
</reference>
<accession>A0ABW6CS70</accession>
<dbReference type="InterPro" id="IPR049245">
    <property type="entry name" value="DUF6880"/>
</dbReference>
<dbReference type="RefSeq" id="WP_377370650.1">
    <property type="nucleotide sequence ID" value="NZ_JAOTJD010000028.1"/>
</dbReference>
<comment type="caution">
    <text evidence="1">The sequence shown here is derived from an EMBL/GenBank/DDBJ whole genome shotgun (WGS) entry which is preliminary data.</text>
</comment>